<evidence type="ECO:0000256" key="5">
    <source>
        <dbReference type="ARBA" id="ARBA00022764"/>
    </source>
</evidence>
<keyword evidence="7" id="KW-1005">Bacterial flagellum biogenesis</keyword>
<comment type="function">
    <text evidence="6 7">Involved in the assembly process of the P-ring formation. It may associate with FlgF on the rod constituting a structure essential for the P-ring assembly or may act as a modulator protein for the P-ring assembly.</text>
</comment>
<dbReference type="Pfam" id="PF13144">
    <property type="entry name" value="ChapFlgA"/>
    <property type="match status" value="1"/>
</dbReference>
<sequence>MPKSTHLLAALLSLLCAPASAADLTAQLTEFFKIRYEQTGASADKLKVVVKTAQNMWPACDTPQFSLPGNSRMWGNISVAANCDRNRRYIQVQVQVTGSYVVATRQISQGEAISASDVRMEQGRLDTLPARTLMQPGEAIGAVTLRDITPGQPMTLMMMRQAWRVKAGQTVIVYASGDGFSISSEGKAMNNAAALQSVRVRMNSGQIVMGQVGSDGNVLISL</sequence>
<dbReference type="Proteomes" id="UP000001726">
    <property type="component" value="Chromosome"/>
</dbReference>
<comment type="subcellular location">
    <subcellularLocation>
        <location evidence="1 7">Periplasm</location>
    </subcellularLocation>
</comment>
<evidence type="ECO:0000256" key="6">
    <source>
        <dbReference type="ARBA" id="ARBA00025643"/>
    </source>
</evidence>
<organism evidence="9 10">
    <name type="scientific">Erwinia tasmaniensis (strain DSM 17950 / CFBP 7177 / CIP 109463 / NCPPB 4357 / Et1/99)</name>
    <dbReference type="NCBI Taxonomy" id="465817"/>
    <lineage>
        <taxon>Bacteria</taxon>
        <taxon>Pseudomonadati</taxon>
        <taxon>Pseudomonadota</taxon>
        <taxon>Gammaproteobacteria</taxon>
        <taxon>Enterobacterales</taxon>
        <taxon>Erwiniaceae</taxon>
        <taxon>Erwinia</taxon>
    </lineage>
</organism>
<dbReference type="Gene3D" id="3.90.1210.10">
    <property type="entry name" value="Antifreeze-like/N-acetylneuraminic acid synthase C-terminal domain"/>
    <property type="match status" value="1"/>
</dbReference>
<dbReference type="OrthoDB" id="7065435at2"/>
<keyword evidence="9" id="KW-0966">Cell projection</keyword>
<dbReference type="NCBIfam" id="TIGR03170">
    <property type="entry name" value="flgA_cterm"/>
    <property type="match status" value="1"/>
</dbReference>
<dbReference type="SMART" id="SM00858">
    <property type="entry name" value="SAF"/>
    <property type="match status" value="1"/>
</dbReference>
<name>B2VIB8_ERWT9</name>
<gene>
    <name evidence="9" type="primary">flgA</name>
    <name evidence="9" type="ordered locus">ETA_20420</name>
</gene>
<protein>
    <recommendedName>
        <fullName evidence="3 7">Flagella basal body P-ring formation protein FlgA</fullName>
    </recommendedName>
</protein>
<dbReference type="STRING" id="465817.ETA_20420"/>
<feature type="domain" description="SAF" evidence="8">
    <location>
        <begin position="98"/>
        <end position="160"/>
    </location>
</feature>
<evidence type="ECO:0000313" key="9">
    <source>
        <dbReference type="EMBL" id="CAO97088.1"/>
    </source>
</evidence>
<keyword evidence="5 7" id="KW-0574">Periplasm</keyword>
<dbReference type="Gene3D" id="2.30.30.760">
    <property type="match status" value="1"/>
</dbReference>
<dbReference type="EMBL" id="CU468135">
    <property type="protein sequence ID" value="CAO97088.1"/>
    <property type="molecule type" value="Genomic_DNA"/>
</dbReference>
<dbReference type="InterPro" id="IPR041231">
    <property type="entry name" value="FlgA_N"/>
</dbReference>
<evidence type="ECO:0000256" key="4">
    <source>
        <dbReference type="ARBA" id="ARBA00022729"/>
    </source>
</evidence>
<evidence type="ECO:0000256" key="1">
    <source>
        <dbReference type="ARBA" id="ARBA00004418"/>
    </source>
</evidence>
<evidence type="ECO:0000256" key="3">
    <source>
        <dbReference type="ARBA" id="ARBA00014754"/>
    </source>
</evidence>
<keyword evidence="9" id="KW-0969">Cilium</keyword>
<keyword evidence="9" id="KW-0282">Flagellum</keyword>
<dbReference type="PANTHER" id="PTHR36307:SF1">
    <property type="entry name" value="FLAGELLA BASAL BODY P-RING FORMATION PROTEIN FLGA"/>
    <property type="match status" value="1"/>
</dbReference>
<dbReference type="HOGENOM" id="CLU_070510_2_0_6"/>
<dbReference type="InterPro" id="IPR039246">
    <property type="entry name" value="Flagellar_FlgA"/>
</dbReference>
<dbReference type="KEGG" id="eta:ETA_20420"/>
<dbReference type="GO" id="GO:0042597">
    <property type="term" value="C:periplasmic space"/>
    <property type="evidence" value="ECO:0007669"/>
    <property type="project" value="UniProtKB-SubCell"/>
</dbReference>
<feature type="chain" id="PRO_5005122750" description="Flagella basal body P-ring formation protein FlgA" evidence="7">
    <location>
        <begin position="22"/>
        <end position="222"/>
    </location>
</feature>
<evidence type="ECO:0000313" key="10">
    <source>
        <dbReference type="Proteomes" id="UP000001726"/>
    </source>
</evidence>
<keyword evidence="10" id="KW-1185">Reference proteome</keyword>
<dbReference type="AlphaFoldDB" id="B2VIB8"/>
<comment type="similarity">
    <text evidence="2 7">Belongs to the FlgA family.</text>
</comment>
<keyword evidence="4 7" id="KW-0732">Signal</keyword>
<dbReference type="RefSeq" id="WP_012441764.1">
    <property type="nucleotide sequence ID" value="NC_010694.1"/>
</dbReference>
<dbReference type="CDD" id="cd11614">
    <property type="entry name" value="SAF_CpaB_FlgA_like"/>
    <property type="match status" value="1"/>
</dbReference>
<feature type="signal peptide" evidence="7">
    <location>
        <begin position="1"/>
        <end position="21"/>
    </location>
</feature>
<evidence type="ECO:0000256" key="2">
    <source>
        <dbReference type="ARBA" id="ARBA00010474"/>
    </source>
</evidence>
<accession>B2VIB8</accession>
<dbReference type="Pfam" id="PF17656">
    <property type="entry name" value="ChapFlgA_N"/>
    <property type="match status" value="1"/>
</dbReference>
<dbReference type="InterPro" id="IPR013974">
    <property type="entry name" value="SAF"/>
</dbReference>
<reference evidence="9 10" key="1">
    <citation type="journal article" date="2008" name="Environ. Microbiol.">
        <title>The genome of Erwinia tasmaniensis strain Et1/99, a non-pathogenic bacterium in the genus Erwinia.</title>
        <authorList>
            <person name="Kube M."/>
            <person name="Migdoll A.M."/>
            <person name="Mueller I."/>
            <person name="Kuhl H."/>
            <person name="Beck A."/>
            <person name="Reinhardt R."/>
            <person name="Geider K."/>
        </authorList>
    </citation>
    <scope>NUCLEOTIDE SEQUENCE [LARGE SCALE GENOMIC DNA]</scope>
    <source>
        <strain evidence="10">DSM 17950 / CFBP 7177 / CIP 109463 / NCPPB 4357 / Et1/99</strain>
    </source>
</reference>
<evidence type="ECO:0000259" key="8">
    <source>
        <dbReference type="SMART" id="SM00858"/>
    </source>
</evidence>
<evidence type="ECO:0000256" key="7">
    <source>
        <dbReference type="RuleBase" id="RU362063"/>
    </source>
</evidence>
<dbReference type="GO" id="GO:0044780">
    <property type="term" value="P:bacterial-type flagellum assembly"/>
    <property type="evidence" value="ECO:0007669"/>
    <property type="project" value="InterPro"/>
</dbReference>
<dbReference type="InterPro" id="IPR017585">
    <property type="entry name" value="SAF_FlgA"/>
</dbReference>
<proteinExistence type="inferred from homology"/>
<dbReference type="eggNOG" id="COG1261">
    <property type="taxonomic scope" value="Bacteria"/>
</dbReference>
<dbReference type="PANTHER" id="PTHR36307">
    <property type="entry name" value="FLAGELLA BASAL BODY P-RING FORMATION PROTEIN FLGA"/>
    <property type="match status" value="1"/>
</dbReference>